<dbReference type="EMBL" id="PFBD01000002">
    <property type="protein sequence ID" value="PIR87447.1"/>
    <property type="molecule type" value="Genomic_DNA"/>
</dbReference>
<gene>
    <name evidence="1" type="ORF">COU11_00315</name>
</gene>
<sequence length="139" mass="16025">MAWIRLSCDDQKQIRETMITMALERCLIYTLLGHQCGAEPIMVWPKIELGEPEIVQLVRRHRLQLVGPLFRLLLEPEVYERRAQLEGFIKLVSEALIPSGNLQLRPELFEQALGIELLPAARMAVLPWRAWPRSSASQK</sequence>
<protein>
    <submittedName>
        <fullName evidence="1">Uncharacterized protein</fullName>
    </submittedName>
</protein>
<evidence type="ECO:0000313" key="2">
    <source>
        <dbReference type="Proteomes" id="UP000229526"/>
    </source>
</evidence>
<comment type="caution">
    <text evidence="1">The sequence shown here is derived from an EMBL/GenBank/DDBJ whole genome shotgun (WGS) entry which is preliminary data.</text>
</comment>
<dbReference type="AlphaFoldDB" id="A0A2H0UM12"/>
<name>A0A2H0UM12_9BACT</name>
<proteinExistence type="predicted"/>
<dbReference type="Proteomes" id="UP000229526">
    <property type="component" value="Unassembled WGS sequence"/>
</dbReference>
<evidence type="ECO:0000313" key="1">
    <source>
        <dbReference type="EMBL" id="PIR87447.1"/>
    </source>
</evidence>
<accession>A0A2H0UM12</accession>
<reference evidence="2" key="1">
    <citation type="submission" date="2017-09" db="EMBL/GenBank/DDBJ databases">
        <title>Depth-based differentiation of microbial function through sediment-hosted aquifers and enrichment of novel symbionts in the deep terrestrial subsurface.</title>
        <authorList>
            <person name="Probst A.J."/>
            <person name="Ladd B."/>
            <person name="Jarett J.K."/>
            <person name="Geller-Mcgrath D.E."/>
            <person name="Sieber C.M.K."/>
            <person name="Emerson J.B."/>
            <person name="Anantharaman K."/>
            <person name="Thomas B.C."/>
            <person name="Malmstrom R."/>
            <person name="Stieglmeier M."/>
            <person name="Klingl A."/>
            <person name="Woyke T."/>
            <person name="Ryan C.M."/>
            <person name="Banfield J.F."/>
        </authorList>
    </citation>
    <scope>NUCLEOTIDE SEQUENCE [LARGE SCALE GENOMIC DNA]</scope>
</reference>
<organism evidence="1 2">
    <name type="scientific">Candidatus Harrisonbacteria bacterium CG10_big_fil_rev_8_21_14_0_10_49_15</name>
    <dbReference type="NCBI Taxonomy" id="1974587"/>
    <lineage>
        <taxon>Bacteria</taxon>
        <taxon>Candidatus Harrisoniibacteriota</taxon>
    </lineage>
</organism>